<gene>
    <name evidence="1" type="ORF">SAMN05421664_3599</name>
</gene>
<dbReference type="EMBL" id="FNKL01000004">
    <property type="protein sequence ID" value="SDR11060.1"/>
    <property type="molecule type" value="Genomic_DNA"/>
</dbReference>
<sequence length="42" mass="4636">MKTTILLTLCSLSATSCNLPCEDEDTTNKYDLVAENDTLKIN</sequence>
<reference evidence="2" key="1">
    <citation type="submission" date="2016-10" db="EMBL/GenBank/DDBJ databases">
        <authorList>
            <person name="Varghese N."/>
            <person name="Submissions S."/>
        </authorList>
    </citation>
    <scope>NUCLEOTIDE SEQUENCE [LARGE SCALE GENOMIC DNA]</scope>
    <source>
        <strain evidence="2">DSM 17072</strain>
    </source>
</reference>
<organism evidence="1 2">
    <name type="scientific">Chryseobacterium soldanellicola</name>
    <dbReference type="NCBI Taxonomy" id="311333"/>
    <lineage>
        <taxon>Bacteria</taxon>
        <taxon>Pseudomonadati</taxon>
        <taxon>Bacteroidota</taxon>
        <taxon>Flavobacteriia</taxon>
        <taxon>Flavobacteriales</taxon>
        <taxon>Weeksellaceae</taxon>
        <taxon>Chryseobacterium group</taxon>
        <taxon>Chryseobacterium</taxon>
    </lineage>
</organism>
<keyword evidence="2" id="KW-1185">Reference proteome</keyword>
<name>A0A1H1GCX8_9FLAO</name>
<dbReference type="AlphaFoldDB" id="A0A1H1GCX8"/>
<dbReference type="PROSITE" id="PS51257">
    <property type="entry name" value="PROKAR_LIPOPROTEIN"/>
    <property type="match status" value="1"/>
</dbReference>
<dbReference type="Proteomes" id="UP000199627">
    <property type="component" value="Unassembled WGS sequence"/>
</dbReference>
<evidence type="ECO:0000313" key="1">
    <source>
        <dbReference type="EMBL" id="SDR11060.1"/>
    </source>
</evidence>
<accession>A0A1H1GCX8</accession>
<proteinExistence type="predicted"/>
<evidence type="ECO:0000313" key="2">
    <source>
        <dbReference type="Proteomes" id="UP000199627"/>
    </source>
</evidence>
<protein>
    <submittedName>
        <fullName evidence="1">Uncharacterized protein</fullName>
    </submittedName>
</protein>
<dbReference type="STRING" id="311333.SAMN05421664_3599"/>
<dbReference type="RefSeq" id="WP_262484157.1">
    <property type="nucleotide sequence ID" value="NZ_FNKL01000004.1"/>
</dbReference>